<evidence type="ECO:0000313" key="1">
    <source>
        <dbReference type="EMBL" id="ESK89622.1"/>
    </source>
</evidence>
<dbReference type="EMBL" id="AWSO01000541">
    <property type="protein sequence ID" value="ESK89622.1"/>
    <property type="molecule type" value="Genomic_DNA"/>
</dbReference>
<dbReference type="Proteomes" id="UP000017559">
    <property type="component" value="Unassembled WGS sequence"/>
</dbReference>
<protein>
    <submittedName>
        <fullName evidence="1">Uncharacterized protein</fullName>
    </submittedName>
</protein>
<reference evidence="1 2" key="1">
    <citation type="journal article" date="2014" name="BMC Genomics">
        <title>Genome and secretome analysis of the hemibiotrophic fungal pathogen, Moniliophthora roreri, which causes frosty pod rot disease of cacao: mechanisms of the biotrophic and necrotrophic phases.</title>
        <authorList>
            <person name="Meinhardt L.W."/>
            <person name="Costa G.G.L."/>
            <person name="Thomazella D.P.T."/>
            <person name="Teixeira P.J.P.L."/>
            <person name="Carazzolle M.F."/>
            <person name="Schuster S.C."/>
            <person name="Carlson J.E."/>
            <person name="Guiltinan M.J."/>
            <person name="Mieczkowski P."/>
            <person name="Farmer A."/>
            <person name="Ramaraj T."/>
            <person name="Crozier J."/>
            <person name="Davis R.E."/>
            <person name="Shao J."/>
            <person name="Melnick R.L."/>
            <person name="Pereira G.A.G."/>
            <person name="Bailey B.A."/>
        </authorList>
    </citation>
    <scope>NUCLEOTIDE SEQUENCE [LARGE SCALE GENOMIC DNA]</scope>
    <source>
        <strain evidence="1 2">MCA 2997</strain>
    </source>
</reference>
<gene>
    <name evidence="1" type="ORF">Moror_8647</name>
</gene>
<feature type="non-terminal residue" evidence="1">
    <location>
        <position position="1"/>
    </location>
</feature>
<proteinExistence type="predicted"/>
<organism evidence="1 2">
    <name type="scientific">Moniliophthora roreri (strain MCA 2997)</name>
    <name type="common">Cocoa frosty pod rot fungus</name>
    <name type="synonym">Crinipellis roreri</name>
    <dbReference type="NCBI Taxonomy" id="1381753"/>
    <lineage>
        <taxon>Eukaryota</taxon>
        <taxon>Fungi</taxon>
        <taxon>Dikarya</taxon>
        <taxon>Basidiomycota</taxon>
        <taxon>Agaricomycotina</taxon>
        <taxon>Agaricomycetes</taxon>
        <taxon>Agaricomycetidae</taxon>
        <taxon>Agaricales</taxon>
        <taxon>Marasmiineae</taxon>
        <taxon>Marasmiaceae</taxon>
        <taxon>Moniliophthora</taxon>
    </lineage>
</organism>
<name>V2X7B4_MONRO</name>
<sequence length="156" mass="17581">PDLKKDEGAREFSTTRIKLPRRRMWSSSIAFRSMIATTPLSVRLRGPYSTPSHSGSYPQYASCYCGYVEQQTVPLLAAWKIIGAAHLTLPGTNKSSQRLRPTHVTAPSLFAVLTMNERKVGMRIAMTRLSSSDLEKQFYFHESQGLLPFVIEWSLS</sequence>
<dbReference type="KEGG" id="mrr:Moror_8647"/>
<keyword evidence="2" id="KW-1185">Reference proteome</keyword>
<comment type="caution">
    <text evidence="1">The sequence shown here is derived from an EMBL/GenBank/DDBJ whole genome shotgun (WGS) entry which is preliminary data.</text>
</comment>
<dbReference type="AlphaFoldDB" id="V2X7B4"/>
<dbReference type="HOGENOM" id="CLU_1690991_0_0_1"/>
<accession>V2X7B4</accession>
<evidence type="ECO:0000313" key="2">
    <source>
        <dbReference type="Proteomes" id="UP000017559"/>
    </source>
</evidence>